<dbReference type="InterPro" id="IPR050100">
    <property type="entry name" value="TRAFAC_GTPase_members"/>
</dbReference>
<evidence type="ECO:0000256" key="2">
    <source>
        <dbReference type="ARBA" id="ARBA00023134"/>
    </source>
</evidence>
<organism evidence="4 5">
    <name type="scientific">Haematococcus lacustris</name>
    <name type="common">Green alga</name>
    <name type="synonym">Haematococcus pluvialis</name>
    <dbReference type="NCBI Taxonomy" id="44745"/>
    <lineage>
        <taxon>Eukaryota</taxon>
        <taxon>Viridiplantae</taxon>
        <taxon>Chlorophyta</taxon>
        <taxon>core chlorophytes</taxon>
        <taxon>Chlorophyceae</taxon>
        <taxon>CS clade</taxon>
        <taxon>Chlamydomonadales</taxon>
        <taxon>Haematococcaceae</taxon>
        <taxon>Haematococcus</taxon>
    </lineage>
</organism>
<evidence type="ECO:0000313" key="4">
    <source>
        <dbReference type="EMBL" id="GFH16196.1"/>
    </source>
</evidence>
<dbReference type="GO" id="GO:0003924">
    <property type="term" value="F:GTPase activity"/>
    <property type="evidence" value="ECO:0007669"/>
    <property type="project" value="InterPro"/>
</dbReference>
<dbReference type="SUPFAM" id="SSF52540">
    <property type="entry name" value="P-loop containing nucleoside triphosphate hydrolases"/>
    <property type="match status" value="1"/>
</dbReference>
<dbReference type="Proteomes" id="UP000485058">
    <property type="component" value="Unassembled WGS sequence"/>
</dbReference>
<dbReference type="InterPro" id="IPR027417">
    <property type="entry name" value="P-loop_NTPase"/>
</dbReference>
<keyword evidence="5" id="KW-1185">Reference proteome</keyword>
<accession>A0A699ZAE0</accession>
<protein>
    <submittedName>
        <fullName evidence="4">Tr-type G domain-containing protein</fullName>
    </submittedName>
</protein>
<name>A0A699ZAE0_HAELA</name>
<proteinExistence type="predicted"/>
<evidence type="ECO:0000259" key="3">
    <source>
        <dbReference type="Pfam" id="PF00009"/>
    </source>
</evidence>
<dbReference type="EMBL" id="BLLF01000959">
    <property type="protein sequence ID" value="GFH16196.1"/>
    <property type="molecule type" value="Genomic_DNA"/>
</dbReference>
<feature type="non-terminal residue" evidence="4">
    <location>
        <position position="1"/>
    </location>
</feature>
<dbReference type="Gene3D" id="3.40.50.300">
    <property type="entry name" value="P-loop containing nucleotide triphosphate hydrolases"/>
    <property type="match status" value="1"/>
</dbReference>
<feature type="domain" description="Tr-type G" evidence="3">
    <location>
        <begin position="9"/>
        <end position="78"/>
    </location>
</feature>
<comment type="caution">
    <text evidence="4">The sequence shown here is derived from an EMBL/GenBank/DDBJ whole genome shotgun (WGS) entry which is preliminary data.</text>
</comment>
<dbReference type="InterPro" id="IPR000795">
    <property type="entry name" value="T_Tr_GTP-bd_dom"/>
</dbReference>
<feature type="non-terminal residue" evidence="4">
    <location>
        <position position="81"/>
    </location>
</feature>
<dbReference type="Pfam" id="PF00009">
    <property type="entry name" value="GTP_EFTU"/>
    <property type="match status" value="1"/>
</dbReference>
<evidence type="ECO:0000256" key="1">
    <source>
        <dbReference type="ARBA" id="ARBA00022741"/>
    </source>
</evidence>
<dbReference type="PANTHER" id="PTHR23115">
    <property type="entry name" value="TRANSLATION FACTOR"/>
    <property type="match status" value="1"/>
</dbReference>
<dbReference type="AlphaFoldDB" id="A0A699ZAE0"/>
<keyword evidence="1" id="KW-0547">Nucleotide-binding</keyword>
<keyword evidence="2" id="KW-0342">GTP-binding</keyword>
<gene>
    <name evidence="4" type="ORF">HaLaN_12571</name>
</gene>
<evidence type="ECO:0000313" key="5">
    <source>
        <dbReference type="Proteomes" id="UP000485058"/>
    </source>
</evidence>
<dbReference type="GO" id="GO:0005525">
    <property type="term" value="F:GTP binding"/>
    <property type="evidence" value="ECO:0007669"/>
    <property type="project" value="UniProtKB-KW"/>
</dbReference>
<reference evidence="4 5" key="1">
    <citation type="submission" date="2020-02" db="EMBL/GenBank/DDBJ databases">
        <title>Draft genome sequence of Haematococcus lacustris strain NIES-144.</title>
        <authorList>
            <person name="Morimoto D."/>
            <person name="Nakagawa S."/>
            <person name="Yoshida T."/>
            <person name="Sawayama S."/>
        </authorList>
    </citation>
    <scope>NUCLEOTIDE SEQUENCE [LARGE SCALE GENOMIC DNA]</scope>
    <source>
        <strain evidence="4 5">NIES-144</strain>
    </source>
</reference>
<sequence length="81" mass="8416">GSGAAGAGCGQTKEHAQLARSLGVEQLAVVVTKLDVAGYDQARYDSIKARLAPFLKQTCGFKDAQVQWLPAVGPSGDNLVD</sequence>